<dbReference type="InterPro" id="IPR032675">
    <property type="entry name" value="LRR_dom_sf"/>
</dbReference>
<comment type="caution">
    <text evidence="1">The sequence shown here is derived from an EMBL/GenBank/DDBJ whole genome shotgun (WGS) entry which is preliminary data.</text>
</comment>
<dbReference type="RefSeq" id="WP_378140456.1">
    <property type="nucleotide sequence ID" value="NZ_JBHSEF010000010.1"/>
</dbReference>
<evidence type="ECO:0000313" key="2">
    <source>
        <dbReference type="Proteomes" id="UP001595733"/>
    </source>
</evidence>
<proteinExistence type="predicted"/>
<accession>A0ABV8USI3</accession>
<dbReference type="EMBL" id="JBHSEF010000010">
    <property type="protein sequence ID" value="MFC4354233.1"/>
    <property type="molecule type" value="Genomic_DNA"/>
</dbReference>
<evidence type="ECO:0000313" key="1">
    <source>
        <dbReference type="EMBL" id="MFC4354233.1"/>
    </source>
</evidence>
<protein>
    <submittedName>
        <fullName evidence="1">Leucine-rich repeat domain-containing protein</fullName>
    </submittedName>
</protein>
<sequence length="240" mass="27731">MRVDLPRNLFDLEKRPAFTKDLKSVRTDIEDLVIQGETKNLDLLSTFTNLTKLWIYTVNQQQFENIISLIQPKQLHIYEMRVSDLSPLESLHNLEVVSLQWNTKATSLWDLGQNPKLYSLAIMDFPKLQSLDALQTQPDIHVLELHGGIWNSLTIPTLEPLRKLVNLRHLTLMNIRVKDESLEPIADLHQLEELSISNQFPTQEYARLSVKLANANCELFHPYILLESPIEDKDIMVVGK</sequence>
<dbReference type="Proteomes" id="UP001595733">
    <property type="component" value="Unassembled WGS sequence"/>
</dbReference>
<gene>
    <name evidence="1" type="ORF">ACFO0S_03995</name>
</gene>
<dbReference type="Gene3D" id="3.80.10.10">
    <property type="entry name" value="Ribonuclease Inhibitor"/>
    <property type="match status" value="1"/>
</dbReference>
<organism evidence="1 2">
    <name type="scientific">Chryseomicrobium palamuruense</name>
    <dbReference type="NCBI Taxonomy" id="682973"/>
    <lineage>
        <taxon>Bacteria</taxon>
        <taxon>Bacillati</taxon>
        <taxon>Bacillota</taxon>
        <taxon>Bacilli</taxon>
        <taxon>Bacillales</taxon>
        <taxon>Caryophanaceae</taxon>
        <taxon>Chryseomicrobium</taxon>
    </lineage>
</organism>
<keyword evidence="2" id="KW-1185">Reference proteome</keyword>
<reference evidence="2" key="1">
    <citation type="journal article" date="2019" name="Int. J. Syst. Evol. Microbiol.">
        <title>The Global Catalogue of Microorganisms (GCM) 10K type strain sequencing project: providing services to taxonomists for standard genome sequencing and annotation.</title>
        <authorList>
            <consortium name="The Broad Institute Genomics Platform"/>
            <consortium name="The Broad Institute Genome Sequencing Center for Infectious Disease"/>
            <person name="Wu L."/>
            <person name="Ma J."/>
        </authorList>
    </citation>
    <scope>NUCLEOTIDE SEQUENCE [LARGE SCALE GENOMIC DNA]</scope>
    <source>
        <strain evidence="2">CCUG 50353</strain>
    </source>
</reference>
<dbReference type="SUPFAM" id="SSF52058">
    <property type="entry name" value="L domain-like"/>
    <property type="match status" value="1"/>
</dbReference>
<name>A0ABV8USI3_9BACL</name>